<evidence type="ECO:0000256" key="2">
    <source>
        <dbReference type="ARBA" id="ARBA00007749"/>
    </source>
</evidence>
<accession>A0ABU2JD38</accession>
<dbReference type="Gene3D" id="3.60.15.10">
    <property type="entry name" value="Ribonuclease Z/Hydroxyacylglutathione hydrolase-like"/>
    <property type="match status" value="1"/>
</dbReference>
<evidence type="ECO:0000256" key="3">
    <source>
        <dbReference type="ARBA" id="ARBA00022723"/>
    </source>
</evidence>
<dbReference type="InterPro" id="IPR036866">
    <property type="entry name" value="RibonucZ/Hydroxyglut_hydro"/>
</dbReference>
<evidence type="ECO:0000313" key="7">
    <source>
        <dbReference type="EMBL" id="MDT0262614.1"/>
    </source>
</evidence>
<dbReference type="EMBL" id="JAVREH010000020">
    <property type="protein sequence ID" value="MDT0262614.1"/>
    <property type="molecule type" value="Genomic_DNA"/>
</dbReference>
<sequence>MEMFIIPLGTCNCPYETVAPGVHDGQLVKLPVPSYLVKLDDGKNLLVDTGMSRLHITDPAATWRGTPMEERLVPEMGPADDLGLRLQELDVKPTDIDYVINTHLHFDHAGNNDLFERATFFVQREHYDYARVNTGFPHQYWNLPKLKYELLDGESQLFPGIEILLTPGHVPAHQSVMVRLQDTGNVVVCGDAIYTQDNLDHDSWTSQADPVAAKQSGEKLKRVAADENATLLFGHDPAQAKQFHRSPQSYR</sequence>
<comment type="cofactor">
    <cofactor evidence="1">
        <name>Zn(2+)</name>
        <dbReference type="ChEBI" id="CHEBI:29105"/>
    </cofactor>
</comment>
<dbReference type="InterPro" id="IPR001279">
    <property type="entry name" value="Metallo-B-lactamas"/>
</dbReference>
<evidence type="ECO:0000256" key="5">
    <source>
        <dbReference type="ARBA" id="ARBA00022833"/>
    </source>
</evidence>
<evidence type="ECO:0000313" key="8">
    <source>
        <dbReference type="Proteomes" id="UP001183176"/>
    </source>
</evidence>
<dbReference type="SUPFAM" id="SSF56281">
    <property type="entry name" value="Metallo-hydrolase/oxidoreductase"/>
    <property type="match status" value="1"/>
</dbReference>
<dbReference type="InterPro" id="IPR051013">
    <property type="entry name" value="MBL_superfamily_lactonases"/>
</dbReference>
<gene>
    <name evidence="7" type="ORF">RM423_14560</name>
</gene>
<keyword evidence="8" id="KW-1185">Reference proteome</keyword>
<evidence type="ECO:0000256" key="4">
    <source>
        <dbReference type="ARBA" id="ARBA00022801"/>
    </source>
</evidence>
<evidence type="ECO:0000256" key="1">
    <source>
        <dbReference type="ARBA" id="ARBA00001947"/>
    </source>
</evidence>
<organism evidence="7 8">
    <name type="scientific">Jatrophihabitans lederbergiae</name>
    <dbReference type="NCBI Taxonomy" id="3075547"/>
    <lineage>
        <taxon>Bacteria</taxon>
        <taxon>Bacillati</taxon>
        <taxon>Actinomycetota</taxon>
        <taxon>Actinomycetes</taxon>
        <taxon>Jatrophihabitantales</taxon>
        <taxon>Jatrophihabitantaceae</taxon>
        <taxon>Jatrophihabitans</taxon>
    </lineage>
</organism>
<dbReference type="Proteomes" id="UP001183176">
    <property type="component" value="Unassembled WGS sequence"/>
</dbReference>
<dbReference type="Pfam" id="PF00753">
    <property type="entry name" value="Lactamase_B"/>
    <property type="match status" value="1"/>
</dbReference>
<keyword evidence="4" id="KW-0378">Hydrolase</keyword>
<evidence type="ECO:0000259" key="6">
    <source>
        <dbReference type="SMART" id="SM00849"/>
    </source>
</evidence>
<dbReference type="PANTHER" id="PTHR42978:SF2">
    <property type="entry name" value="102 KBASES UNSTABLE REGION: FROM 1 TO 119443"/>
    <property type="match status" value="1"/>
</dbReference>
<dbReference type="RefSeq" id="WP_311423764.1">
    <property type="nucleotide sequence ID" value="NZ_JAVREH010000020.1"/>
</dbReference>
<dbReference type="SMART" id="SM00849">
    <property type="entry name" value="Lactamase_B"/>
    <property type="match status" value="1"/>
</dbReference>
<name>A0ABU2JD38_9ACTN</name>
<keyword evidence="3" id="KW-0479">Metal-binding</keyword>
<reference evidence="8" key="1">
    <citation type="submission" date="2023-07" db="EMBL/GenBank/DDBJ databases">
        <title>30 novel species of actinomycetes from the DSMZ collection.</title>
        <authorList>
            <person name="Nouioui I."/>
        </authorList>
    </citation>
    <scope>NUCLEOTIDE SEQUENCE [LARGE SCALE GENOMIC DNA]</scope>
    <source>
        <strain evidence="8">DSM 44399</strain>
    </source>
</reference>
<dbReference type="CDD" id="cd07729">
    <property type="entry name" value="AHL_lactonase_MBL-fold"/>
    <property type="match status" value="1"/>
</dbReference>
<comment type="similarity">
    <text evidence="2">Belongs to the metallo-beta-lactamase superfamily.</text>
</comment>
<comment type="caution">
    <text evidence="7">The sequence shown here is derived from an EMBL/GenBank/DDBJ whole genome shotgun (WGS) entry which is preliminary data.</text>
</comment>
<protein>
    <submittedName>
        <fullName evidence="7">N-acyl homoserine lactonase family protein</fullName>
    </submittedName>
</protein>
<proteinExistence type="inferred from homology"/>
<feature type="domain" description="Metallo-beta-lactamase" evidence="6">
    <location>
        <begin position="31"/>
        <end position="235"/>
    </location>
</feature>
<dbReference type="PANTHER" id="PTHR42978">
    <property type="entry name" value="QUORUM-QUENCHING LACTONASE YTNP-RELATED-RELATED"/>
    <property type="match status" value="1"/>
</dbReference>
<keyword evidence="5" id="KW-0862">Zinc</keyword>